<keyword evidence="2" id="KW-1185">Reference proteome</keyword>
<sequence>MVLTSANSVELLVITSGSPLKERTKALLNFNSVSSDSYIITRFRNPHLHHVPLSLNKDTDSLVNSVLTTHYIYTASIASGHISSIYFTISGHYISSSFWVSSNGDKRQEKLYKILRHCSTSLETVEASNGGFLHSWPGRCFLGEGISTAIC</sequence>
<dbReference type="AlphaFoldDB" id="A0A4Y2A3P2"/>
<name>A0A4Y2A3P2_ARAVE</name>
<comment type="caution">
    <text evidence="1">The sequence shown here is derived from an EMBL/GenBank/DDBJ whole genome shotgun (WGS) entry which is preliminary data.</text>
</comment>
<accession>A0A4Y2A3P2</accession>
<proteinExistence type="predicted"/>
<gene>
    <name evidence="1" type="ORF">AVEN_235414_1</name>
</gene>
<evidence type="ECO:0000313" key="2">
    <source>
        <dbReference type="Proteomes" id="UP000499080"/>
    </source>
</evidence>
<reference evidence="1 2" key="1">
    <citation type="journal article" date="2019" name="Sci. Rep.">
        <title>Orb-weaving spider Araneus ventricosus genome elucidates the spidroin gene catalogue.</title>
        <authorList>
            <person name="Kono N."/>
            <person name="Nakamura H."/>
            <person name="Ohtoshi R."/>
            <person name="Moran D.A.P."/>
            <person name="Shinohara A."/>
            <person name="Yoshida Y."/>
            <person name="Fujiwara M."/>
            <person name="Mori M."/>
            <person name="Tomita M."/>
            <person name="Arakawa K."/>
        </authorList>
    </citation>
    <scope>NUCLEOTIDE SEQUENCE [LARGE SCALE GENOMIC DNA]</scope>
</reference>
<evidence type="ECO:0000313" key="1">
    <source>
        <dbReference type="EMBL" id="GBL74471.1"/>
    </source>
</evidence>
<protein>
    <submittedName>
        <fullName evidence="1">Uncharacterized protein</fullName>
    </submittedName>
</protein>
<dbReference type="EMBL" id="BGPR01000005">
    <property type="protein sequence ID" value="GBL74471.1"/>
    <property type="molecule type" value="Genomic_DNA"/>
</dbReference>
<dbReference type="Proteomes" id="UP000499080">
    <property type="component" value="Unassembled WGS sequence"/>
</dbReference>
<organism evidence="1 2">
    <name type="scientific">Araneus ventricosus</name>
    <name type="common">Orbweaver spider</name>
    <name type="synonym">Epeira ventricosa</name>
    <dbReference type="NCBI Taxonomy" id="182803"/>
    <lineage>
        <taxon>Eukaryota</taxon>
        <taxon>Metazoa</taxon>
        <taxon>Ecdysozoa</taxon>
        <taxon>Arthropoda</taxon>
        <taxon>Chelicerata</taxon>
        <taxon>Arachnida</taxon>
        <taxon>Araneae</taxon>
        <taxon>Araneomorphae</taxon>
        <taxon>Entelegynae</taxon>
        <taxon>Araneoidea</taxon>
        <taxon>Araneidae</taxon>
        <taxon>Araneus</taxon>
    </lineage>
</organism>